<dbReference type="EMBL" id="CP041614">
    <property type="protein sequence ID" value="QDO84971.1"/>
    <property type="molecule type" value="Genomic_DNA"/>
</dbReference>
<name>A0ABX5X0U5_9GAMM</name>
<feature type="coiled-coil region" evidence="1">
    <location>
        <begin position="114"/>
        <end position="148"/>
    </location>
</feature>
<keyword evidence="1" id="KW-0175">Coiled coil</keyword>
<dbReference type="RefSeq" id="WP_144047317.1">
    <property type="nucleotide sequence ID" value="NZ_CP041614.1"/>
</dbReference>
<feature type="compositionally biased region" description="Polar residues" evidence="2">
    <location>
        <begin position="20"/>
        <end position="39"/>
    </location>
</feature>
<evidence type="ECO:0000256" key="2">
    <source>
        <dbReference type="SAM" id="MobiDB-lite"/>
    </source>
</evidence>
<reference evidence="3 4" key="1">
    <citation type="submission" date="2019-07" db="EMBL/GenBank/DDBJ databases">
        <title>Shewanella sp. YLB-06 whole genomic sequence.</title>
        <authorList>
            <person name="Yu L."/>
        </authorList>
    </citation>
    <scope>NUCLEOTIDE SEQUENCE [LARGE SCALE GENOMIC DNA]</scope>
    <source>
        <strain evidence="3 4">YLB-06</strain>
    </source>
</reference>
<dbReference type="Proteomes" id="UP000315947">
    <property type="component" value="Chromosome"/>
</dbReference>
<accession>A0ABX5X0U5</accession>
<evidence type="ECO:0000313" key="4">
    <source>
        <dbReference type="Proteomes" id="UP000315947"/>
    </source>
</evidence>
<gene>
    <name evidence="3" type="ORF">FM037_19270</name>
</gene>
<proteinExistence type="predicted"/>
<feature type="compositionally biased region" description="Polar residues" evidence="2">
    <location>
        <begin position="46"/>
        <end position="64"/>
    </location>
</feature>
<sequence length="159" mass="17962">MMTVNGYNAYLNTDTHISKPSQVQASHHIASNSVQSPEPQSHIIDPNSQYQDRVTLSSSAQTAESPEADTYEQLGSQAKQRASLQDIMQVILDKRTGIDRDKLDEIEAQIQAIAKSDTLSKEQKEAQIKLLEEQKTQLIQEFVEKNEQNQQEYDNKITS</sequence>
<organism evidence="3 4">
    <name type="scientific">Shewanella psychropiezotolerans</name>
    <dbReference type="NCBI Taxonomy" id="2593655"/>
    <lineage>
        <taxon>Bacteria</taxon>
        <taxon>Pseudomonadati</taxon>
        <taxon>Pseudomonadota</taxon>
        <taxon>Gammaproteobacteria</taxon>
        <taxon>Alteromonadales</taxon>
        <taxon>Shewanellaceae</taxon>
        <taxon>Shewanella</taxon>
    </lineage>
</organism>
<evidence type="ECO:0000313" key="3">
    <source>
        <dbReference type="EMBL" id="QDO84971.1"/>
    </source>
</evidence>
<protein>
    <submittedName>
        <fullName evidence="3">Uncharacterized protein</fullName>
    </submittedName>
</protein>
<feature type="region of interest" description="Disordered" evidence="2">
    <location>
        <begin position="20"/>
        <end position="77"/>
    </location>
</feature>
<keyword evidence="4" id="KW-1185">Reference proteome</keyword>
<evidence type="ECO:0000256" key="1">
    <source>
        <dbReference type="SAM" id="Coils"/>
    </source>
</evidence>